<organism evidence="10 11">
    <name type="scientific">Catenulispora pinistramenti</name>
    <dbReference type="NCBI Taxonomy" id="2705254"/>
    <lineage>
        <taxon>Bacteria</taxon>
        <taxon>Bacillati</taxon>
        <taxon>Actinomycetota</taxon>
        <taxon>Actinomycetes</taxon>
        <taxon>Catenulisporales</taxon>
        <taxon>Catenulisporaceae</taxon>
        <taxon>Catenulispora</taxon>
    </lineage>
</organism>
<dbReference type="Pfam" id="PF00781">
    <property type="entry name" value="DAGK_cat"/>
    <property type="match status" value="1"/>
</dbReference>
<dbReference type="InterPro" id="IPR017438">
    <property type="entry name" value="ATP-NAD_kinase_N"/>
</dbReference>
<evidence type="ECO:0000313" key="10">
    <source>
        <dbReference type="EMBL" id="MBS2549854.1"/>
    </source>
</evidence>
<dbReference type="SMART" id="SM00046">
    <property type="entry name" value="DAGKc"/>
    <property type="match status" value="1"/>
</dbReference>
<dbReference type="EMBL" id="JAAFYZ010000084">
    <property type="protein sequence ID" value="MBS2549854.1"/>
    <property type="molecule type" value="Genomic_DNA"/>
</dbReference>
<evidence type="ECO:0000256" key="3">
    <source>
        <dbReference type="ARBA" id="ARBA00022679"/>
    </source>
</evidence>
<evidence type="ECO:0000256" key="8">
    <source>
        <dbReference type="ARBA" id="ARBA00023264"/>
    </source>
</evidence>
<dbReference type="PROSITE" id="PS50146">
    <property type="entry name" value="DAGK"/>
    <property type="match status" value="1"/>
</dbReference>
<dbReference type="Pfam" id="PF19279">
    <property type="entry name" value="YegS_C"/>
    <property type="match status" value="1"/>
</dbReference>
<dbReference type="InterPro" id="IPR001206">
    <property type="entry name" value="Diacylglycerol_kinase_cat_dom"/>
</dbReference>
<keyword evidence="5 10" id="KW-0418">Kinase</keyword>
<keyword evidence="7" id="KW-0443">Lipid metabolism</keyword>
<dbReference type="Proteomes" id="UP000730482">
    <property type="component" value="Unassembled WGS sequence"/>
</dbReference>
<dbReference type="NCBIfam" id="NF008882">
    <property type="entry name" value="PRK11914.1"/>
    <property type="match status" value="1"/>
</dbReference>
<keyword evidence="7" id="KW-0594">Phospholipid biosynthesis</keyword>
<comment type="similarity">
    <text evidence="2">Belongs to the diacylglycerol/lipid kinase family.</text>
</comment>
<evidence type="ECO:0000256" key="4">
    <source>
        <dbReference type="ARBA" id="ARBA00022741"/>
    </source>
</evidence>
<proteinExistence type="inferred from homology"/>
<dbReference type="GO" id="GO:0004143">
    <property type="term" value="F:ATP-dependent diacylglycerol kinase activity"/>
    <property type="evidence" value="ECO:0007669"/>
    <property type="project" value="UniProtKB-EC"/>
</dbReference>
<evidence type="ECO:0000256" key="2">
    <source>
        <dbReference type="ARBA" id="ARBA00005983"/>
    </source>
</evidence>
<keyword evidence="6" id="KW-0067">ATP-binding</keyword>
<evidence type="ECO:0000256" key="5">
    <source>
        <dbReference type="ARBA" id="ARBA00022777"/>
    </source>
</evidence>
<gene>
    <name evidence="10" type="ORF">KGQ19_23600</name>
</gene>
<dbReference type="InterPro" id="IPR050187">
    <property type="entry name" value="Lipid_Phosphate_FormReg"/>
</dbReference>
<name>A0ABS5KV27_9ACTN</name>
<keyword evidence="7" id="KW-0444">Lipid biosynthesis</keyword>
<keyword evidence="4" id="KW-0547">Nucleotide-binding</keyword>
<sequence>MPSRSDQHRPDHLVVLINPTSAKGAGAKAGRRAVAALRAAGIDVTEIVGRTAADGEQRAGDALLKNPEAALVVVGGDGMVSAGLRLLTAEPECVLGIIPAGTGNDTARSLGIPLKDPEAAARVIVEGRVDRVDLGEATVGAGTSAEVVRRFSTVLACGLDSKVNDRANQMRWPRGKRRYDLSMLLELPRFKAPAFQMLLDDQERTAECMLIAVGNGPSYGGGMLICPQARMDDGRFQLTEVRKISKPALLTIFPKVFSGRHVNHPKVNVHHAARIELRADGVSCWADGERIGALPVALRTLPGALRVFRPAS</sequence>
<dbReference type="Gene3D" id="3.40.50.10330">
    <property type="entry name" value="Probable inorganic polyphosphate/atp-NAD kinase, domain 1"/>
    <property type="match status" value="1"/>
</dbReference>
<dbReference type="PANTHER" id="PTHR12358:SF106">
    <property type="entry name" value="LIPID KINASE YEGS"/>
    <property type="match status" value="1"/>
</dbReference>
<dbReference type="InterPro" id="IPR045540">
    <property type="entry name" value="YegS/DAGK_C"/>
</dbReference>
<dbReference type="PANTHER" id="PTHR12358">
    <property type="entry name" value="SPHINGOSINE KINASE"/>
    <property type="match status" value="1"/>
</dbReference>
<keyword evidence="11" id="KW-1185">Reference proteome</keyword>
<feature type="domain" description="DAGKc" evidence="9">
    <location>
        <begin position="8"/>
        <end position="142"/>
    </location>
</feature>
<dbReference type="SUPFAM" id="SSF111331">
    <property type="entry name" value="NAD kinase/diacylglycerol kinase-like"/>
    <property type="match status" value="1"/>
</dbReference>
<evidence type="ECO:0000259" key="9">
    <source>
        <dbReference type="PROSITE" id="PS50146"/>
    </source>
</evidence>
<dbReference type="RefSeq" id="WP_212011623.1">
    <property type="nucleotide sequence ID" value="NZ_JAAFYZ010000084.1"/>
</dbReference>
<evidence type="ECO:0000256" key="6">
    <source>
        <dbReference type="ARBA" id="ARBA00022840"/>
    </source>
</evidence>
<dbReference type="Gene3D" id="2.60.200.40">
    <property type="match status" value="1"/>
</dbReference>
<reference evidence="10 11" key="1">
    <citation type="submission" date="2020-02" db="EMBL/GenBank/DDBJ databases">
        <title>Acidophilic actinobacteria isolated from forest soil.</title>
        <authorList>
            <person name="Golinska P."/>
        </authorList>
    </citation>
    <scope>NUCLEOTIDE SEQUENCE [LARGE SCALE GENOMIC DNA]</scope>
    <source>
        <strain evidence="10 11">NL8</strain>
    </source>
</reference>
<evidence type="ECO:0000256" key="1">
    <source>
        <dbReference type="ARBA" id="ARBA00001946"/>
    </source>
</evidence>
<keyword evidence="8" id="KW-1208">Phospholipid metabolism</keyword>
<keyword evidence="3 10" id="KW-0808">Transferase</keyword>
<comment type="cofactor">
    <cofactor evidence="1">
        <name>Mg(2+)</name>
        <dbReference type="ChEBI" id="CHEBI:18420"/>
    </cofactor>
</comment>
<dbReference type="InterPro" id="IPR016064">
    <property type="entry name" value="NAD/diacylglycerol_kinase_sf"/>
</dbReference>
<evidence type="ECO:0000256" key="7">
    <source>
        <dbReference type="ARBA" id="ARBA00023209"/>
    </source>
</evidence>
<comment type="caution">
    <text evidence="10">The sequence shown here is derived from an EMBL/GenBank/DDBJ whole genome shotgun (WGS) entry which is preliminary data.</text>
</comment>
<protein>
    <submittedName>
        <fullName evidence="10">Diacylglycerol kinase</fullName>
        <ecNumber evidence="10">2.7.1.107</ecNumber>
    </submittedName>
</protein>
<accession>A0ABS5KV27</accession>
<dbReference type="EC" id="2.7.1.107" evidence="10"/>
<evidence type="ECO:0000313" key="11">
    <source>
        <dbReference type="Proteomes" id="UP000730482"/>
    </source>
</evidence>